<evidence type="ECO:0000259" key="4">
    <source>
        <dbReference type="Pfam" id="PF12612"/>
    </source>
</evidence>
<dbReference type="InterPro" id="IPR022577">
    <property type="entry name" value="TBCD_C"/>
</dbReference>
<evidence type="ECO:0000256" key="3">
    <source>
        <dbReference type="ARBA" id="ARBA00023186"/>
    </source>
</evidence>
<gene>
    <name evidence="6" type="ORF">SK128_026750</name>
</gene>
<dbReference type="GO" id="GO:0000226">
    <property type="term" value="P:microtubule cytoskeleton organization"/>
    <property type="evidence" value="ECO:0007669"/>
    <property type="project" value="TreeGrafter"/>
</dbReference>
<feature type="domain" description="Tubulin-folding cofactor D C-terminal" evidence="4">
    <location>
        <begin position="872"/>
        <end position="1057"/>
    </location>
</feature>
<reference evidence="6 7" key="1">
    <citation type="submission" date="2023-11" db="EMBL/GenBank/DDBJ databases">
        <title>Halocaridina rubra genome assembly.</title>
        <authorList>
            <person name="Smith C."/>
        </authorList>
    </citation>
    <scope>NUCLEOTIDE SEQUENCE [LARGE SCALE GENOMIC DNA]</scope>
    <source>
        <strain evidence="6">EP-1</strain>
        <tissue evidence="6">Whole</tissue>
    </source>
</reference>
<feature type="domain" description="Tubulin-folding cofactor D ARM repeats" evidence="5">
    <location>
        <begin position="273"/>
        <end position="506"/>
    </location>
</feature>
<dbReference type="GO" id="GO:0034333">
    <property type="term" value="P:adherens junction assembly"/>
    <property type="evidence" value="ECO:0007669"/>
    <property type="project" value="TreeGrafter"/>
</dbReference>
<dbReference type="InterPro" id="IPR016024">
    <property type="entry name" value="ARM-type_fold"/>
</dbReference>
<dbReference type="Proteomes" id="UP001381693">
    <property type="component" value="Unassembled WGS sequence"/>
</dbReference>
<keyword evidence="3" id="KW-0143">Chaperone</keyword>
<dbReference type="InterPro" id="IPR011989">
    <property type="entry name" value="ARM-like"/>
</dbReference>
<dbReference type="Gene3D" id="1.25.10.10">
    <property type="entry name" value="Leucine-rich Repeat Variant"/>
    <property type="match status" value="1"/>
</dbReference>
<dbReference type="Pfam" id="PF25767">
    <property type="entry name" value="ARM_TBCD_2nd"/>
    <property type="match status" value="1"/>
</dbReference>
<evidence type="ECO:0000256" key="1">
    <source>
        <dbReference type="ARBA" id="ARBA00006853"/>
    </source>
</evidence>
<dbReference type="Pfam" id="PF12612">
    <property type="entry name" value="TFCD_C"/>
    <property type="match status" value="1"/>
</dbReference>
<dbReference type="GO" id="GO:0048487">
    <property type="term" value="F:beta-tubulin binding"/>
    <property type="evidence" value="ECO:0007669"/>
    <property type="project" value="InterPro"/>
</dbReference>
<sequence length="1160" mass="131160">MGIYCTLDMFREHEEVMQMITSIPKAVQTDLGAEKAFEDLKTILDTYQEQPHLLDSHIEKMLSYLVNLTRNAELDFKIISQAFKYLWLVIKVRGHKNVLRKLPHEVKDLIPVLQMLEAPEAYKDFYRSFVLLLWLSIIVYMPFNMMGFDTSSKSENVMASTSATVVERLMAIIKSQLRSSLKSRDMAAYLASRFITRPDLQDRYLPEFVSYSFSIIQSETDTDMHCVSHKLGVLRALGLIFKHGKREELLPYSQDTLSRLIASKSLTCTDTPIRKLSMKLIQRIGLTFLKPKLASWRYQMGSRSLAINVHGATTDNLWNKAALNEDEDDDEVAGEIEEVIDCLLQGLKDNDTIVRWSAAKGVGRVTGRLPREFADEVVGAILELFSTRESDKGWHGGCLALAELARRGLLLPERLPVVAPILERALVYDELRGQCSVGSNIRDAACYLCWAFARAYHPDQMLPYVKQLATGLLIVALFDREIPCRRAGSAAFQEHVGRQGTFPHGIEILTTVDYFAVGNRSNAFLNLSVTVGKYPEYTYALIDHLVEKKVSHWDSAIRELAAKALHNLTPLAPEHMSKTIIRRLLIDSTGPVLVGRHGAILALAHITHSLALVAKEEGKLIDDILEKDILDGIRDIVPTLEERKLYRGMGGEYMKHATAVLIEKSSLAGLPYHGMDILEKWHDILEDCIVYIDENIRNSALMALPPYWVTYRSPTSEENVKWRDDLITKYTEGLKTEKEMQSLGYVSALGYLPHSLVAGKFDIVLTALIGATKITPNTTTWALTRKEAILAMLRLVDTVGIEPKGRESDQVCESNLVKIYESLLMSLDDYTMDRRGDIGAWVREAAILSLQHLSTTVIAKDATLLKEEIVAEMMSRICQQAVERIDRTRKVAGIAFSSLIYSSPRLPHIQNLEELEEIFPKDICDAMNWASESSTFRLFIKLVDLPAYRLRVLLGITYSAGGISASLSRFTSEAIHKYLNARVDDTEKLSIFIDTILQIFATHQKVDRITLPLIKMLGDLLSSSEVLDTVLEQNEEYTSRLITLLKKECIRSADYHKLVAVITVLCELLRVEGPSVRACLTQLSLFLGYQYPKVRAVTATSFLTALQDYCDKEIVPEEHLEEITSILEETEWMDNMDEARRQRNCFCQLINIPVPQPKKK</sequence>
<organism evidence="6 7">
    <name type="scientific">Halocaridina rubra</name>
    <name type="common">Hawaiian red shrimp</name>
    <dbReference type="NCBI Taxonomy" id="373956"/>
    <lineage>
        <taxon>Eukaryota</taxon>
        <taxon>Metazoa</taxon>
        <taxon>Ecdysozoa</taxon>
        <taxon>Arthropoda</taxon>
        <taxon>Crustacea</taxon>
        <taxon>Multicrustacea</taxon>
        <taxon>Malacostraca</taxon>
        <taxon>Eumalacostraca</taxon>
        <taxon>Eucarida</taxon>
        <taxon>Decapoda</taxon>
        <taxon>Pleocyemata</taxon>
        <taxon>Caridea</taxon>
        <taxon>Atyoidea</taxon>
        <taxon>Atyidae</taxon>
        <taxon>Halocaridina</taxon>
    </lineage>
</organism>
<dbReference type="AlphaFoldDB" id="A0AAN8ZX29"/>
<name>A0AAN8ZX29_HALRR</name>
<proteinExistence type="inferred from homology"/>
<protein>
    <recommendedName>
        <fullName evidence="2">Tubulin-specific chaperone D</fullName>
    </recommendedName>
</protein>
<dbReference type="GO" id="GO:0007021">
    <property type="term" value="P:tubulin complex assembly"/>
    <property type="evidence" value="ECO:0007669"/>
    <property type="project" value="InterPro"/>
</dbReference>
<evidence type="ECO:0000256" key="2">
    <source>
        <dbReference type="ARBA" id="ARBA00015003"/>
    </source>
</evidence>
<evidence type="ECO:0000259" key="5">
    <source>
        <dbReference type="Pfam" id="PF25767"/>
    </source>
</evidence>
<dbReference type="InterPro" id="IPR058033">
    <property type="entry name" value="ARM_TBCD_2nd"/>
</dbReference>
<dbReference type="Pfam" id="PF23579">
    <property type="entry name" value="ARM_TBCD"/>
    <property type="match status" value="1"/>
</dbReference>
<evidence type="ECO:0000313" key="6">
    <source>
        <dbReference type="EMBL" id="KAK7066938.1"/>
    </source>
</evidence>
<dbReference type="InterPro" id="IPR033162">
    <property type="entry name" value="TBCD"/>
</dbReference>
<dbReference type="GO" id="GO:0007023">
    <property type="term" value="P:post-chaperonin tubulin folding pathway"/>
    <property type="evidence" value="ECO:0007669"/>
    <property type="project" value="InterPro"/>
</dbReference>
<keyword evidence="7" id="KW-1185">Reference proteome</keyword>
<dbReference type="GO" id="GO:0070830">
    <property type="term" value="P:bicellular tight junction assembly"/>
    <property type="evidence" value="ECO:0007669"/>
    <property type="project" value="TreeGrafter"/>
</dbReference>
<dbReference type="PANTHER" id="PTHR12658:SF0">
    <property type="entry name" value="TUBULIN-SPECIFIC CHAPERONE D"/>
    <property type="match status" value="1"/>
</dbReference>
<comment type="similarity">
    <text evidence="1">Belongs to the TBCD family.</text>
</comment>
<comment type="caution">
    <text evidence="6">The sequence shown here is derived from an EMBL/GenBank/DDBJ whole genome shotgun (WGS) entry which is preliminary data.</text>
</comment>
<dbReference type="EMBL" id="JAXCGZ010018977">
    <property type="protein sequence ID" value="KAK7066938.1"/>
    <property type="molecule type" value="Genomic_DNA"/>
</dbReference>
<evidence type="ECO:0000313" key="7">
    <source>
        <dbReference type="Proteomes" id="UP001381693"/>
    </source>
</evidence>
<dbReference type="SUPFAM" id="SSF48371">
    <property type="entry name" value="ARM repeat"/>
    <property type="match status" value="2"/>
</dbReference>
<accession>A0AAN8ZX29</accession>
<dbReference type="GO" id="GO:0016328">
    <property type="term" value="C:lateral plasma membrane"/>
    <property type="evidence" value="ECO:0007669"/>
    <property type="project" value="TreeGrafter"/>
</dbReference>
<dbReference type="PANTHER" id="PTHR12658">
    <property type="entry name" value="BETA-TUBULIN COFACTOR D"/>
    <property type="match status" value="1"/>
</dbReference>
<dbReference type="GO" id="GO:0005096">
    <property type="term" value="F:GTPase activator activity"/>
    <property type="evidence" value="ECO:0007669"/>
    <property type="project" value="InterPro"/>
</dbReference>